<name>A0ABW0WF66_STRNO</name>
<comment type="similarity">
    <text evidence="2 5">Belongs to the acyl-CoA dehydrogenase family.</text>
</comment>
<evidence type="ECO:0000259" key="6">
    <source>
        <dbReference type="Pfam" id="PF00441"/>
    </source>
</evidence>
<dbReference type="InterPro" id="IPR013786">
    <property type="entry name" value="AcylCoA_DH/ox_N"/>
</dbReference>
<proteinExistence type="inferred from homology"/>
<dbReference type="PANTHER" id="PTHR43884">
    <property type="entry name" value="ACYL-COA DEHYDROGENASE"/>
    <property type="match status" value="1"/>
</dbReference>
<keyword evidence="3 5" id="KW-0285">Flavoprotein</keyword>
<organism evidence="9 10">
    <name type="scientific">Streptomyces nogalater</name>
    <dbReference type="NCBI Taxonomy" id="38314"/>
    <lineage>
        <taxon>Bacteria</taxon>
        <taxon>Bacillati</taxon>
        <taxon>Actinomycetota</taxon>
        <taxon>Actinomycetes</taxon>
        <taxon>Kitasatosporales</taxon>
        <taxon>Streptomycetaceae</taxon>
        <taxon>Streptomyces</taxon>
    </lineage>
</organism>
<evidence type="ECO:0000313" key="9">
    <source>
        <dbReference type="EMBL" id="MFC5656103.1"/>
    </source>
</evidence>
<evidence type="ECO:0000256" key="4">
    <source>
        <dbReference type="ARBA" id="ARBA00022827"/>
    </source>
</evidence>
<evidence type="ECO:0000259" key="7">
    <source>
        <dbReference type="Pfam" id="PF02770"/>
    </source>
</evidence>
<dbReference type="Pfam" id="PF00441">
    <property type="entry name" value="Acyl-CoA_dh_1"/>
    <property type="match status" value="1"/>
</dbReference>
<feature type="domain" description="Acyl-CoA dehydrogenase/oxidase C-terminal" evidence="6">
    <location>
        <begin position="252"/>
        <end position="375"/>
    </location>
</feature>
<dbReference type="PANTHER" id="PTHR43884:SF12">
    <property type="entry name" value="ISOVALERYL-COA DEHYDROGENASE, MITOCHONDRIAL-RELATED"/>
    <property type="match status" value="1"/>
</dbReference>
<reference evidence="10" key="1">
    <citation type="journal article" date="2019" name="Int. J. Syst. Evol. Microbiol.">
        <title>The Global Catalogue of Microorganisms (GCM) 10K type strain sequencing project: providing services to taxonomists for standard genome sequencing and annotation.</title>
        <authorList>
            <consortium name="The Broad Institute Genomics Platform"/>
            <consortium name="The Broad Institute Genome Sequencing Center for Infectious Disease"/>
            <person name="Wu L."/>
            <person name="Ma J."/>
        </authorList>
    </citation>
    <scope>NUCLEOTIDE SEQUENCE [LARGE SCALE GENOMIC DNA]</scope>
    <source>
        <strain evidence="10">KCTC 5701</strain>
    </source>
</reference>
<keyword evidence="10" id="KW-1185">Reference proteome</keyword>
<dbReference type="Proteomes" id="UP001596065">
    <property type="component" value="Unassembled WGS sequence"/>
</dbReference>
<dbReference type="InterPro" id="IPR037069">
    <property type="entry name" value="AcylCoA_DH/ox_N_sf"/>
</dbReference>
<evidence type="ECO:0000256" key="2">
    <source>
        <dbReference type="ARBA" id="ARBA00009347"/>
    </source>
</evidence>
<dbReference type="InterPro" id="IPR009075">
    <property type="entry name" value="AcylCo_DH/oxidase_C"/>
</dbReference>
<evidence type="ECO:0000256" key="1">
    <source>
        <dbReference type="ARBA" id="ARBA00001974"/>
    </source>
</evidence>
<accession>A0ABW0WF66</accession>
<dbReference type="EMBL" id="JBHSOE010000014">
    <property type="protein sequence ID" value="MFC5656103.1"/>
    <property type="molecule type" value="Genomic_DNA"/>
</dbReference>
<dbReference type="Gene3D" id="1.20.140.10">
    <property type="entry name" value="Butyryl-CoA Dehydrogenase, subunit A, domain 3"/>
    <property type="match status" value="1"/>
</dbReference>
<gene>
    <name evidence="9" type="ORF">ACFP3J_11470</name>
</gene>
<keyword evidence="4 5" id="KW-0274">FAD</keyword>
<dbReference type="Gene3D" id="2.40.110.10">
    <property type="entry name" value="Butyryl-CoA Dehydrogenase, subunit A, domain 2"/>
    <property type="match status" value="1"/>
</dbReference>
<dbReference type="SUPFAM" id="SSF56645">
    <property type="entry name" value="Acyl-CoA dehydrogenase NM domain-like"/>
    <property type="match status" value="1"/>
</dbReference>
<dbReference type="InterPro" id="IPR046373">
    <property type="entry name" value="Acyl-CoA_Oxase/DH_mid-dom_sf"/>
</dbReference>
<comment type="caution">
    <text evidence="9">The sequence shown here is derived from an EMBL/GenBank/DDBJ whole genome shotgun (WGS) entry which is preliminary data.</text>
</comment>
<dbReference type="InterPro" id="IPR009100">
    <property type="entry name" value="AcylCoA_DH/oxidase_NM_dom_sf"/>
</dbReference>
<keyword evidence="5 9" id="KW-0560">Oxidoreductase</keyword>
<feature type="domain" description="Acyl-CoA oxidase/dehydrogenase middle" evidence="7">
    <location>
        <begin position="126"/>
        <end position="224"/>
    </location>
</feature>
<evidence type="ECO:0000259" key="8">
    <source>
        <dbReference type="Pfam" id="PF02771"/>
    </source>
</evidence>
<dbReference type="Gene3D" id="1.10.540.10">
    <property type="entry name" value="Acyl-CoA dehydrogenase/oxidase, N-terminal domain"/>
    <property type="match status" value="1"/>
</dbReference>
<sequence>MAARERLTSVHDHRVVLRRDYPGLDEALRRDATTADVAGRLSDEVLAQLRSSGILAAAVPAAYGGLGADAATTNDLIRQVAAADPSVAIILFQHYAVTARISEWATEEQKRRFLPPLATGEWIAASAWSESGAGADKRNLSTTADRTATGWSLNGAKTFTTGAGLAQLYLVLAQTSAPGGDDGIYGSDGQTFFLIEADRPGLIADTGMDLVGMRASATGFVELHGCRVPLDNVLGPVGQAARIIAGVRQSGATLGAVSVGIAEAAWELALTHARRRGLDRAQAVRHRLADLAAQVESARALVERAGRRESSDPGTTTLLSKLHASRTGEQVCLEAQRLLGSAGYLRDHPLNRLARDARAVGLMGPTNDLTRELVSMPWNT</sequence>
<dbReference type="EC" id="1.-.-.-" evidence="9"/>
<dbReference type="InterPro" id="IPR006091">
    <property type="entry name" value="Acyl-CoA_Oxase/DH_mid-dom"/>
</dbReference>
<comment type="cofactor">
    <cofactor evidence="1 5">
        <name>FAD</name>
        <dbReference type="ChEBI" id="CHEBI:57692"/>
    </cofactor>
</comment>
<dbReference type="Pfam" id="PF02771">
    <property type="entry name" value="Acyl-CoA_dh_N"/>
    <property type="match status" value="1"/>
</dbReference>
<feature type="domain" description="Acyl-CoA dehydrogenase/oxidase N-terminal" evidence="8">
    <location>
        <begin position="25"/>
        <end position="121"/>
    </location>
</feature>
<protein>
    <submittedName>
        <fullName evidence="9">Acyl-CoA dehydrogenase family protein</fullName>
        <ecNumber evidence="9">1.-.-.-</ecNumber>
    </submittedName>
</protein>
<dbReference type="PIRSF" id="PIRSF016578">
    <property type="entry name" value="HsaA"/>
    <property type="match status" value="1"/>
</dbReference>
<dbReference type="GO" id="GO:0016491">
    <property type="term" value="F:oxidoreductase activity"/>
    <property type="evidence" value="ECO:0007669"/>
    <property type="project" value="UniProtKB-KW"/>
</dbReference>
<dbReference type="SUPFAM" id="SSF47203">
    <property type="entry name" value="Acyl-CoA dehydrogenase C-terminal domain-like"/>
    <property type="match status" value="1"/>
</dbReference>
<evidence type="ECO:0000313" key="10">
    <source>
        <dbReference type="Proteomes" id="UP001596065"/>
    </source>
</evidence>
<dbReference type="InterPro" id="IPR036250">
    <property type="entry name" value="AcylCo_DH-like_C"/>
</dbReference>
<evidence type="ECO:0000256" key="5">
    <source>
        <dbReference type="RuleBase" id="RU362125"/>
    </source>
</evidence>
<dbReference type="RefSeq" id="WP_344346299.1">
    <property type="nucleotide sequence ID" value="NZ_BAAASM010000002.1"/>
</dbReference>
<evidence type="ECO:0000256" key="3">
    <source>
        <dbReference type="ARBA" id="ARBA00022630"/>
    </source>
</evidence>
<dbReference type="Pfam" id="PF02770">
    <property type="entry name" value="Acyl-CoA_dh_M"/>
    <property type="match status" value="1"/>
</dbReference>